<dbReference type="Pfam" id="PF20142">
    <property type="entry name" value="Scaffold"/>
    <property type="match status" value="1"/>
</dbReference>
<evidence type="ECO:0000256" key="3">
    <source>
        <dbReference type="ARBA" id="ARBA00022679"/>
    </source>
</evidence>
<dbReference type="InterPro" id="IPR036366">
    <property type="entry name" value="PGBDSf"/>
</dbReference>
<dbReference type="Pfam" id="PF03734">
    <property type="entry name" value="YkuD"/>
    <property type="match status" value="1"/>
</dbReference>
<feature type="active site" description="Proton donor/acceptor" evidence="7">
    <location>
        <position position="428"/>
    </location>
</feature>
<evidence type="ECO:0000256" key="7">
    <source>
        <dbReference type="PROSITE-ProRule" id="PRU01373"/>
    </source>
</evidence>
<dbReference type="InterPro" id="IPR052905">
    <property type="entry name" value="LD-transpeptidase_YkuD-like"/>
</dbReference>
<dbReference type="CDD" id="cd16913">
    <property type="entry name" value="YkuD_like"/>
    <property type="match status" value="1"/>
</dbReference>
<protein>
    <submittedName>
        <fullName evidence="10">Murein L,D-transpeptidase</fullName>
    </submittedName>
</protein>
<organism evidence="10 11">
    <name type="scientific">Vibrio cortegadensis</name>
    <dbReference type="NCBI Taxonomy" id="1328770"/>
    <lineage>
        <taxon>Bacteria</taxon>
        <taxon>Pseudomonadati</taxon>
        <taxon>Pseudomonadota</taxon>
        <taxon>Gammaproteobacteria</taxon>
        <taxon>Vibrionales</taxon>
        <taxon>Vibrionaceae</taxon>
        <taxon>Vibrio</taxon>
    </lineage>
</organism>
<dbReference type="SUPFAM" id="SSF47090">
    <property type="entry name" value="PGBD-like"/>
    <property type="match status" value="1"/>
</dbReference>
<comment type="similarity">
    <text evidence="2">Belongs to the YkuD family.</text>
</comment>
<dbReference type="Pfam" id="PF01471">
    <property type="entry name" value="PG_binding_1"/>
    <property type="match status" value="1"/>
</dbReference>
<sequence>MKFKIVLLMFCALFSNVSSGVSVTLERFENMRWIEPSSNISSVLEFPELVDDIYRQNNDMLVWYNEETVSQFEFQLDLIDRAKISSLFSHQLRYLRYYKSQGRWFEYDLLATDTLILYISYSQNARENGKLWFFDSKVSSSLLPPSTGSMSSLIHAVKSAQLPEFIANLAPPIEEYSLFLSSYQHLESQLGNDVPSYYQIGLKREGDILVDRSILLDRLAIVGLDLTMVDESTNQFDRSLVKVVKLFQHMHGLKTDGIIGPKTLKWLNLSPKERIQLLAINAERSRMWPKNRESIIMVNVPDFNMSYWYQGQEVFESKVVVGRKSRKTPLMEAKLDSVIMNPTWNVPWKIMVKDIIPKVKRDPEYLVRNNFQIIEGWNSHVEIDPAVIDWATVNPNAFPYRMRQLSGDRNALGLYKFNTPNKRAIYLHDTPSKNLFNSEVRAFSSGCIRVEHADKFASLLLETQGVPSQELLVSTEEPANTSIRLKRRIPVHIIYQTVWFEGGQTHYRDDIYHYDEVAATKG</sequence>
<evidence type="ECO:0000256" key="8">
    <source>
        <dbReference type="SAM" id="SignalP"/>
    </source>
</evidence>
<name>A0ABV4M534_9VIBR</name>
<evidence type="ECO:0000256" key="5">
    <source>
        <dbReference type="ARBA" id="ARBA00022984"/>
    </source>
</evidence>
<dbReference type="SUPFAM" id="SSF141523">
    <property type="entry name" value="L,D-transpeptidase catalytic domain-like"/>
    <property type="match status" value="1"/>
</dbReference>
<evidence type="ECO:0000256" key="6">
    <source>
        <dbReference type="ARBA" id="ARBA00023316"/>
    </source>
</evidence>
<dbReference type="RefSeq" id="WP_371730064.1">
    <property type="nucleotide sequence ID" value="NZ_JBGOOT010000004.1"/>
</dbReference>
<evidence type="ECO:0000256" key="4">
    <source>
        <dbReference type="ARBA" id="ARBA00022960"/>
    </source>
</evidence>
<dbReference type="Gene3D" id="2.40.440.10">
    <property type="entry name" value="L,D-transpeptidase catalytic domain-like"/>
    <property type="match status" value="1"/>
</dbReference>
<feature type="domain" description="L,D-TPase catalytic" evidence="9">
    <location>
        <begin position="294"/>
        <end position="471"/>
    </location>
</feature>
<dbReference type="PROSITE" id="PS52029">
    <property type="entry name" value="LD_TPASE"/>
    <property type="match status" value="1"/>
</dbReference>
<gene>
    <name evidence="10" type="ORF">ACED38_07075</name>
</gene>
<dbReference type="InterPro" id="IPR005490">
    <property type="entry name" value="LD_TPept_cat_dom"/>
</dbReference>
<keyword evidence="8" id="KW-0732">Signal</keyword>
<dbReference type="Gene3D" id="1.10.101.10">
    <property type="entry name" value="PGBD-like superfamily/PGBD"/>
    <property type="match status" value="1"/>
</dbReference>
<dbReference type="InterPro" id="IPR038063">
    <property type="entry name" value="Transpep_catalytic_dom"/>
</dbReference>
<keyword evidence="3" id="KW-0808">Transferase</keyword>
<accession>A0ABV4M534</accession>
<keyword evidence="6 7" id="KW-0961">Cell wall biogenesis/degradation</keyword>
<dbReference type="PANTHER" id="PTHR41533:SF1">
    <property type="entry name" value="L,D-TRANSPEPTIDASE YCBB-RELATED"/>
    <property type="match status" value="1"/>
</dbReference>
<dbReference type="InterPro" id="IPR045380">
    <property type="entry name" value="LD_TPept_scaffold_dom"/>
</dbReference>
<reference evidence="10 11" key="1">
    <citation type="submission" date="2024-06" db="EMBL/GenBank/DDBJ databases">
        <authorList>
            <person name="Steensen K."/>
            <person name="Seneca J."/>
            <person name="Bartlau N."/>
            <person name="Yu A.X."/>
            <person name="Polz M.F."/>
        </authorList>
    </citation>
    <scope>NUCLEOTIDE SEQUENCE [LARGE SCALE GENOMIC DNA]</scope>
    <source>
        <strain evidence="10 11">FF146</strain>
    </source>
</reference>
<proteinExistence type="inferred from homology"/>
<feature type="active site" description="Nucleophile" evidence="7">
    <location>
        <position position="447"/>
    </location>
</feature>
<evidence type="ECO:0000313" key="11">
    <source>
        <dbReference type="Proteomes" id="UP001569153"/>
    </source>
</evidence>
<feature type="chain" id="PRO_5046515211" evidence="8">
    <location>
        <begin position="21"/>
        <end position="522"/>
    </location>
</feature>
<comment type="pathway">
    <text evidence="1 7">Cell wall biogenesis; peptidoglycan biosynthesis.</text>
</comment>
<keyword evidence="11" id="KW-1185">Reference proteome</keyword>
<keyword evidence="5 7" id="KW-0573">Peptidoglycan synthesis</keyword>
<keyword evidence="4 7" id="KW-0133">Cell shape</keyword>
<evidence type="ECO:0000313" key="10">
    <source>
        <dbReference type="EMBL" id="MEZ8194649.1"/>
    </source>
</evidence>
<dbReference type="EMBL" id="JBGOOT010000004">
    <property type="protein sequence ID" value="MEZ8194649.1"/>
    <property type="molecule type" value="Genomic_DNA"/>
</dbReference>
<evidence type="ECO:0000259" key="9">
    <source>
        <dbReference type="PROSITE" id="PS52029"/>
    </source>
</evidence>
<dbReference type="PANTHER" id="PTHR41533">
    <property type="entry name" value="L,D-TRANSPEPTIDASE HI_1667-RELATED"/>
    <property type="match status" value="1"/>
</dbReference>
<evidence type="ECO:0000256" key="2">
    <source>
        <dbReference type="ARBA" id="ARBA00005992"/>
    </source>
</evidence>
<feature type="signal peptide" evidence="8">
    <location>
        <begin position="1"/>
        <end position="20"/>
    </location>
</feature>
<dbReference type="Proteomes" id="UP001569153">
    <property type="component" value="Unassembled WGS sequence"/>
</dbReference>
<dbReference type="InterPro" id="IPR002477">
    <property type="entry name" value="Peptidoglycan-bd-like"/>
</dbReference>
<dbReference type="InterPro" id="IPR036365">
    <property type="entry name" value="PGBD-like_sf"/>
</dbReference>
<evidence type="ECO:0000256" key="1">
    <source>
        <dbReference type="ARBA" id="ARBA00004752"/>
    </source>
</evidence>
<comment type="caution">
    <text evidence="10">The sequence shown here is derived from an EMBL/GenBank/DDBJ whole genome shotgun (WGS) entry which is preliminary data.</text>
</comment>